<evidence type="ECO:0000256" key="2">
    <source>
        <dbReference type="SAM" id="MobiDB-lite"/>
    </source>
</evidence>
<accession>A0ABP1FIV3</accession>
<evidence type="ECO:0000313" key="3">
    <source>
        <dbReference type="EMBL" id="CAL5219895.1"/>
    </source>
</evidence>
<feature type="compositionally biased region" description="Polar residues" evidence="2">
    <location>
        <begin position="196"/>
        <end position="207"/>
    </location>
</feature>
<evidence type="ECO:0000256" key="1">
    <source>
        <dbReference type="SAM" id="Coils"/>
    </source>
</evidence>
<evidence type="ECO:0000313" key="4">
    <source>
        <dbReference type="Proteomes" id="UP001497392"/>
    </source>
</evidence>
<organism evidence="3 4">
    <name type="scientific">Coccomyxa viridis</name>
    <dbReference type="NCBI Taxonomy" id="1274662"/>
    <lineage>
        <taxon>Eukaryota</taxon>
        <taxon>Viridiplantae</taxon>
        <taxon>Chlorophyta</taxon>
        <taxon>core chlorophytes</taxon>
        <taxon>Trebouxiophyceae</taxon>
        <taxon>Trebouxiophyceae incertae sedis</taxon>
        <taxon>Coccomyxaceae</taxon>
        <taxon>Coccomyxa</taxon>
    </lineage>
</organism>
<proteinExistence type="predicted"/>
<feature type="coiled-coil region" evidence="1">
    <location>
        <begin position="6"/>
        <end position="33"/>
    </location>
</feature>
<keyword evidence="4" id="KW-1185">Reference proteome</keyword>
<dbReference type="Proteomes" id="UP001497392">
    <property type="component" value="Unassembled WGS sequence"/>
</dbReference>
<reference evidence="3 4" key="1">
    <citation type="submission" date="2024-06" db="EMBL/GenBank/DDBJ databases">
        <authorList>
            <person name="Kraege A."/>
            <person name="Thomma B."/>
        </authorList>
    </citation>
    <scope>NUCLEOTIDE SEQUENCE [LARGE SCALE GENOMIC DNA]</scope>
</reference>
<name>A0ABP1FIV3_9CHLO</name>
<comment type="caution">
    <text evidence="3">The sequence shown here is derived from an EMBL/GenBank/DDBJ whole genome shotgun (WGS) entry which is preliminary data.</text>
</comment>
<keyword evidence="1" id="KW-0175">Coiled coil</keyword>
<protein>
    <submittedName>
        <fullName evidence="3">G1820 protein</fullName>
    </submittedName>
</protein>
<sequence length="207" mass="22745">MADARAAEYQRQVQELRSEIAKLEQKLAELHATDVMALNRAHQSLCQHADALELESTGVQEGLQDIRTDLVIPEHVAEELKAMGLVTGSLLVVHSLLDLTPFKGSARLLRGCWLAGGAYLAWRLSVGSIRRLSRMAGHNRKLKRELLNVWKGIEERIEIMHALSTSAPQLGQSSSIMQDSLPVPSAPPMTGGPDDGTSTYPHIWQPS</sequence>
<dbReference type="EMBL" id="CAXHTA020000002">
    <property type="protein sequence ID" value="CAL5219895.1"/>
    <property type="molecule type" value="Genomic_DNA"/>
</dbReference>
<feature type="region of interest" description="Disordered" evidence="2">
    <location>
        <begin position="172"/>
        <end position="207"/>
    </location>
</feature>
<gene>
    <name evidence="3" type="primary">g1820</name>
    <name evidence="3" type="ORF">VP750_LOCUS1554</name>
</gene>